<dbReference type="GO" id="GO:0004418">
    <property type="term" value="F:hydroxymethylbilane synthase activity"/>
    <property type="evidence" value="ECO:0007669"/>
    <property type="project" value="UniProtKB-EC"/>
</dbReference>
<proteinExistence type="inferred from homology"/>
<evidence type="ECO:0000256" key="8">
    <source>
        <dbReference type="HAMAP-Rule" id="MF_00260"/>
    </source>
</evidence>
<feature type="domain" description="Porphobilinogen deaminase N-terminal" evidence="9">
    <location>
        <begin position="6"/>
        <end position="214"/>
    </location>
</feature>
<dbReference type="Pfam" id="PF03900">
    <property type="entry name" value="Porphobil_deamC"/>
    <property type="match status" value="1"/>
</dbReference>
<keyword evidence="5 8" id="KW-0808">Transferase</keyword>
<evidence type="ECO:0000256" key="2">
    <source>
        <dbReference type="ARBA" id="ARBA00004735"/>
    </source>
</evidence>
<keyword evidence="12" id="KW-1185">Reference proteome</keyword>
<evidence type="ECO:0000256" key="3">
    <source>
        <dbReference type="ARBA" id="ARBA00005638"/>
    </source>
</evidence>
<evidence type="ECO:0000256" key="7">
    <source>
        <dbReference type="ARBA" id="ARBA00048169"/>
    </source>
</evidence>
<dbReference type="Gene3D" id="3.40.190.10">
    <property type="entry name" value="Periplasmic binding protein-like II"/>
    <property type="match status" value="2"/>
</dbReference>
<dbReference type="InterPro" id="IPR022419">
    <property type="entry name" value="Porphobilin_deaminase_cofac_BS"/>
</dbReference>
<comment type="function">
    <text evidence="1 8">Tetrapolymerization of the monopyrrole PBG into the hydroxymethylbilane pre-uroporphyrinogen in several discrete steps.</text>
</comment>
<dbReference type="InterPro" id="IPR022418">
    <property type="entry name" value="Porphobilinogen_deaminase_C"/>
</dbReference>
<dbReference type="HAMAP" id="MF_00260">
    <property type="entry name" value="Porphobil_deam"/>
    <property type="match status" value="1"/>
</dbReference>
<organism evidence="11 12">
    <name type="scientific">Labrys neptuniae</name>
    <dbReference type="NCBI Taxonomy" id="376174"/>
    <lineage>
        <taxon>Bacteria</taxon>
        <taxon>Pseudomonadati</taxon>
        <taxon>Pseudomonadota</taxon>
        <taxon>Alphaproteobacteria</taxon>
        <taxon>Hyphomicrobiales</taxon>
        <taxon>Xanthobacteraceae</taxon>
        <taxon>Labrys</taxon>
    </lineage>
</organism>
<dbReference type="PANTHER" id="PTHR11557:SF0">
    <property type="entry name" value="PORPHOBILINOGEN DEAMINASE"/>
    <property type="match status" value="1"/>
</dbReference>
<dbReference type="PIRSF" id="PIRSF001438">
    <property type="entry name" value="4pyrrol_synth_OHMeBilane_synth"/>
    <property type="match status" value="1"/>
</dbReference>
<dbReference type="EMBL" id="JBFNQD010000002">
    <property type="protein sequence ID" value="MEW9305834.1"/>
    <property type="molecule type" value="Genomic_DNA"/>
</dbReference>
<dbReference type="PRINTS" id="PR00151">
    <property type="entry name" value="PORPHBDMNASE"/>
</dbReference>
<accession>A0ABV3PJL6</accession>
<keyword evidence="6 8" id="KW-0627">Porphyrin biosynthesis</keyword>
<comment type="catalytic activity">
    <reaction evidence="7 8">
        <text>4 porphobilinogen + H2O = hydroxymethylbilane + 4 NH4(+)</text>
        <dbReference type="Rhea" id="RHEA:13185"/>
        <dbReference type="ChEBI" id="CHEBI:15377"/>
        <dbReference type="ChEBI" id="CHEBI:28938"/>
        <dbReference type="ChEBI" id="CHEBI:57845"/>
        <dbReference type="ChEBI" id="CHEBI:58126"/>
        <dbReference type="EC" id="2.5.1.61"/>
    </reaction>
</comment>
<dbReference type="Gene3D" id="3.30.160.40">
    <property type="entry name" value="Porphobilinogen deaminase, C-terminal domain"/>
    <property type="match status" value="1"/>
</dbReference>
<evidence type="ECO:0000259" key="9">
    <source>
        <dbReference type="Pfam" id="PF01379"/>
    </source>
</evidence>
<protein>
    <recommendedName>
        <fullName evidence="8">Porphobilinogen deaminase</fullName>
        <shortName evidence="8">PBG</shortName>
        <ecNumber evidence="8">2.5.1.61</ecNumber>
    </recommendedName>
    <alternativeName>
        <fullName evidence="8">Hydroxymethylbilane synthase</fullName>
        <shortName evidence="8">HMBS</shortName>
    </alternativeName>
    <alternativeName>
        <fullName evidence="8">Pre-uroporphyrinogen synthase</fullName>
    </alternativeName>
</protein>
<reference evidence="11 12" key="1">
    <citation type="submission" date="2024-07" db="EMBL/GenBank/DDBJ databases">
        <title>Description of Labrys sedimenti sp. nov., isolated from a diclofenac-degrading enrichment culture.</title>
        <authorList>
            <person name="Tancsics A."/>
            <person name="Csepanyi A."/>
        </authorList>
    </citation>
    <scope>NUCLEOTIDE SEQUENCE [LARGE SCALE GENOMIC DNA]</scope>
    <source>
        <strain evidence="11 12">LMG 23578</strain>
    </source>
</reference>
<gene>
    <name evidence="8 11" type="primary">hemC</name>
    <name evidence="11" type="ORF">ABXS05_09830</name>
</gene>
<evidence type="ECO:0000256" key="4">
    <source>
        <dbReference type="ARBA" id="ARBA00011245"/>
    </source>
</evidence>
<dbReference type="Proteomes" id="UP001555786">
    <property type="component" value="Unassembled WGS sequence"/>
</dbReference>
<dbReference type="RefSeq" id="WP_367623902.1">
    <property type="nucleotide sequence ID" value="NZ_JBFNQD010000002.1"/>
</dbReference>
<dbReference type="Pfam" id="PF01379">
    <property type="entry name" value="Porphobil_deam"/>
    <property type="match status" value="1"/>
</dbReference>
<evidence type="ECO:0000259" key="10">
    <source>
        <dbReference type="Pfam" id="PF03900"/>
    </source>
</evidence>
<comment type="miscellaneous">
    <text evidence="8">The porphobilinogen subunits are added to the dipyrromethane group.</text>
</comment>
<dbReference type="InterPro" id="IPR022417">
    <property type="entry name" value="Porphobilin_deaminase_N"/>
</dbReference>
<name>A0ABV3PJL6_9HYPH</name>
<dbReference type="PANTHER" id="PTHR11557">
    <property type="entry name" value="PORPHOBILINOGEN DEAMINASE"/>
    <property type="match status" value="1"/>
</dbReference>
<comment type="pathway">
    <text evidence="2">Porphyrin-containing compound metabolism; protoporphyrin-IX biosynthesis; coproporphyrinogen-III from 5-aminolevulinate: step 2/4.</text>
</comment>
<dbReference type="EC" id="2.5.1.61" evidence="8"/>
<sequence length="307" mass="32525">MVSILLRLGTRGSPLALAQARQTQALLAGLLAIARERIEIRVIKTSGDMIRDRPLSDVGGKGLFTKEIERALEDGDIDIGVHSCKDMPTVLPDGLMLAGFLEREDVRDALIAPGIASFAELPQGAVVGTAALRRQAQVKHLRPDLQTVLFRGNVETRLRKLAEGQADATLLAVAGLKRLGLIAHASAILSEEDFLPAVGQGAICLETRADDGETNGHVAGIDHRDTHLAVRLERAFLAVLDGSCRTPIAGHAVVEGDAIRFRGLILKPDGSQVHEARRSGSVADAEALGRSAGEELRALGGEGFFAG</sequence>
<evidence type="ECO:0000313" key="12">
    <source>
        <dbReference type="Proteomes" id="UP001555786"/>
    </source>
</evidence>
<comment type="cofactor">
    <cofactor evidence="8">
        <name>dipyrromethane</name>
        <dbReference type="ChEBI" id="CHEBI:60342"/>
    </cofactor>
    <text evidence="8">Binds 1 dipyrromethane group covalently.</text>
</comment>
<dbReference type="SUPFAM" id="SSF54782">
    <property type="entry name" value="Porphobilinogen deaminase (hydroxymethylbilane synthase), C-terminal domain"/>
    <property type="match status" value="1"/>
</dbReference>
<comment type="caution">
    <text evidence="11">The sequence shown here is derived from an EMBL/GenBank/DDBJ whole genome shotgun (WGS) entry which is preliminary data.</text>
</comment>
<dbReference type="InterPro" id="IPR000860">
    <property type="entry name" value="HemC"/>
</dbReference>
<dbReference type="NCBIfam" id="TIGR00212">
    <property type="entry name" value="hemC"/>
    <property type="match status" value="1"/>
</dbReference>
<dbReference type="SUPFAM" id="SSF53850">
    <property type="entry name" value="Periplasmic binding protein-like II"/>
    <property type="match status" value="1"/>
</dbReference>
<comment type="similarity">
    <text evidence="3 8">Belongs to the HMBS family.</text>
</comment>
<dbReference type="InterPro" id="IPR036803">
    <property type="entry name" value="Porphobilinogen_deaminase_C_sf"/>
</dbReference>
<evidence type="ECO:0000256" key="1">
    <source>
        <dbReference type="ARBA" id="ARBA00002869"/>
    </source>
</evidence>
<feature type="modified residue" description="S-(dipyrrolylmethanemethyl)cysteine" evidence="8">
    <location>
        <position position="244"/>
    </location>
</feature>
<dbReference type="PROSITE" id="PS00533">
    <property type="entry name" value="PORPHOBILINOGEN_DEAM"/>
    <property type="match status" value="1"/>
</dbReference>
<evidence type="ECO:0000313" key="11">
    <source>
        <dbReference type="EMBL" id="MEW9305834.1"/>
    </source>
</evidence>
<evidence type="ECO:0000256" key="5">
    <source>
        <dbReference type="ARBA" id="ARBA00022679"/>
    </source>
</evidence>
<comment type="subunit">
    <text evidence="4 8">Monomer.</text>
</comment>
<evidence type="ECO:0000256" key="6">
    <source>
        <dbReference type="ARBA" id="ARBA00023244"/>
    </source>
</evidence>
<feature type="domain" description="Porphobilinogen deaminase C-terminal" evidence="10">
    <location>
        <begin position="228"/>
        <end position="297"/>
    </location>
</feature>